<dbReference type="SUPFAM" id="SSF82185">
    <property type="entry name" value="Histone H3 K4-specific methyltransferase SET7/9 N-terminal domain"/>
    <property type="match status" value="2"/>
</dbReference>
<dbReference type="RefSeq" id="WP_129252265.1">
    <property type="nucleotide sequence ID" value="NZ_SAXA01000001.1"/>
</dbReference>
<name>A0A4Q1JQH1_9BACT</name>
<feature type="chain" id="PRO_5020724614" description="Toxin-antitoxin system YwqK family antitoxin" evidence="1">
    <location>
        <begin position="20"/>
        <end position="265"/>
    </location>
</feature>
<evidence type="ECO:0008006" key="4">
    <source>
        <dbReference type="Google" id="ProtNLM"/>
    </source>
</evidence>
<gene>
    <name evidence="2" type="ORF">EO244_01615</name>
</gene>
<dbReference type="Gene3D" id="2.20.110.10">
    <property type="entry name" value="Histone H3 K4-specific methyltransferase SET7/9 N-terminal domain"/>
    <property type="match status" value="3"/>
</dbReference>
<keyword evidence="1" id="KW-0732">Signal</keyword>
<dbReference type="PANTHER" id="PTHR33706:SF1">
    <property type="entry name" value="TPR REPEAT PROTEIN"/>
    <property type="match status" value="1"/>
</dbReference>
<dbReference type="OrthoDB" id="9785122at2"/>
<keyword evidence="3" id="KW-1185">Reference proteome</keyword>
<dbReference type="Proteomes" id="UP000289703">
    <property type="component" value="Unassembled WGS sequence"/>
</dbReference>
<dbReference type="AlphaFoldDB" id="A0A4Q1JQH1"/>
<organism evidence="2 3">
    <name type="scientific">Ancylomarina salipaludis</name>
    <dbReference type="NCBI Taxonomy" id="2501299"/>
    <lineage>
        <taxon>Bacteria</taxon>
        <taxon>Pseudomonadati</taxon>
        <taxon>Bacteroidota</taxon>
        <taxon>Bacteroidia</taxon>
        <taxon>Marinilabiliales</taxon>
        <taxon>Marinifilaceae</taxon>
        <taxon>Ancylomarina</taxon>
    </lineage>
</organism>
<proteinExistence type="predicted"/>
<dbReference type="Pfam" id="PF07661">
    <property type="entry name" value="MORN_2"/>
    <property type="match status" value="3"/>
</dbReference>
<protein>
    <recommendedName>
        <fullName evidence="4">Toxin-antitoxin system YwqK family antitoxin</fullName>
    </recommendedName>
</protein>
<comment type="caution">
    <text evidence="2">The sequence shown here is derived from an EMBL/GenBank/DDBJ whole genome shotgun (WGS) entry which is preliminary data.</text>
</comment>
<dbReference type="PANTHER" id="PTHR33706">
    <property type="entry name" value="MORN VARIANT REPEAT PROTEIN"/>
    <property type="match status" value="1"/>
</dbReference>
<dbReference type="InterPro" id="IPR011652">
    <property type="entry name" value="MORN_2"/>
</dbReference>
<feature type="signal peptide" evidence="1">
    <location>
        <begin position="1"/>
        <end position="19"/>
    </location>
</feature>
<dbReference type="EMBL" id="SAXA01000001">
    <property type="protein sequence ID" value="RXQ97606.1"/>
    <property type="molecule type" value="Genomic_DNA"/>
</dbReference>
<accession>A0A4Q1JQH1</accession>
<reference evidence="2 3" key="1">
    <citation type="submission" date="2019-01" db="EMBL/GenBank/DDBJ databases">
        <title>Ancylomarina salipaludis sp. nov., isolated from a salt marsh.</title>
        <authorList>
            <person name="Yoon J.-H."/>
        </authorList>
    </citation>
    <scope>NUCLEOTIDE SEQUENCE [LARGE SCALE GENOMIC DNA]</scope>
    <source>
        <strain evidence="2 3">SHSM-M15</strain>
    </source>
</reference>
<evidence type="ECO:0000313" key="3">
    <source>
        <dbReference type="Proteomes" id="UP000289703"/>
    </source>
</evidence>
<evidence type="ECO:0000313" key="2">
    <source>
        <dbReference type="EMBL" id="RXQ97606.1"/>
    </source>
</evidence>
<sequence>MKRIISLALLFLFSLSISAQNKKDEQGRKQGYWENTTPMGKKIYAGYFKDGYPDGEMIRYHDNGTIKARLVFTNEGKKATAKLYNTYEQLSAIGNYSNKKKDSLWQYFDKNEQIRIQEYYENGEKDGLSTYYYPNGQVYETYEYQNDLKNGKWIRYDKFGNKVISAHYSNGKLNDAFTTYYNNGIIKIDGFYKNGKRHEKWIFYTIKGKIDKTITYQMGIADNQDELDAKQQQDLEAMEANKNKDIDPEHYIDNPTEYLMKQRGK</sequence>
<evidence type="ECO:0000256" key="1">
    <source>
        <dbReference type="SAM" id="SignalP"/>
    </source>
</evidence>